<evidence type="ECO:0000313" key="7">
    <source>
        <dbReference type="Proteomes" id="UP000693970"/>
    </source>
</evidence>
<feature type="region of interest" description="Disordered" evidence="2">
    <location>
        <begin position="1"/>
        <end position="60"/>
    </location>
</feature>
<feature type="compositionally biased region" description="Polar residues" evidence="2">
    <location>
        <begin position="91"/>
        <end position="110"/>
    </location>
</feature>
<dbReference type="CDD" id="cd16464">
    <property type="entry name" value="RING-H2_Pirh2-like"/>
    <property type="match status" value="1"/>
</dbReference>
<feature type="domain" description="RING-type" evidence="3">
    <location>
        <begin position="342"/>
        <end position="384"/>
    </location>
</feature>
<dbReference type="Pfam" id="PF05495">
    <property type="entry name" value="zf-CHY"/>
    <property type="match status" value="1"/>
</dbReference>
<dbReference type="InterPro" id="IPR008913">
    <property type="entry name" value="Znf_CHY"/>
</dbReference>
<sequence length="496" mass="55903">MGDAMDVDQDNGTVERDQQNRQQNPMYHYQHETSNLRDENTSYRTSRRGSMSHEEERQRRASIKAILADNSITPQERRRSIQNLMDGRRSSIGTASVASSAGNTDENSNPYGYGDTGMYGDGDSSPYGYGDAGPRPSGDYQQGSHDIGYGEGFSSVEGDYCMPVCNENTKRAEMTRPPCSHYERKCTLVSHCCGAAFGCRICHDDSPILPPLLIAKQAARRYARSSSLPGGYTSMDPQTPEDTHHTIDRFKIREVICRECYTKQSSKTNNCVNCGVQFGEYHCIICNLWMANDEKPYHCNDCGFCRVGGAENFQHCHDCGMCIDKRLYSNHNCKSGKYKSNCPVCQEFLFSSRSASHEMPCGHAIHWECFRQLAAHDSRCPVCKKTAETRERMMPTWNAMAAGVALQSVPPELARVVNITCNDCEETEDARAWHFLGVQCRNCSSFNTVVDRIIMSGEEAHEFLEALQTRSDLTEGNEEGTQRISRRRINRRRSLF</sequence>
<dbReference type="Pfam" id="PF13639">
    <property type="entry name" value="zf-RING_2"/>
    <property type="match status" value="1"/>
</dbReference>
<dbReference type="InterPro" id="IPR017921">
    <property type="entry name" value="Znf_CTCHY"/>
</dbReference>
<keyword evidence="1" id="KW-0479">Metal-binding</keyword>
<reference evidence="6" key="1">
    <citation type="journal article" date="2021" name="Sci. Rep.">
        <title>Diploid genomic architecture of Nitzschia inconspicua, an elite biomass production diatom.</title>
        <authorList>
            <person name="Oliver A."/>
            <person name="Podell S."/>
            <person name="Pinowska A."/>
            <person name="Traller J.C."/>
            <person name="Smith S.R."/>
            <person name="McClure R."/>
            <person name="Beliaev A."/>
            <person name="Bohutskyi P."/>
            <person name="Hill E.A."/>
            <person name="Rabines A."/>
            <person name="Zheng H."/>
            <person name="Allen L.Z."/>
            <person name="Kuo A."/>
            <person name="Grigoriev I.V."/>
            <person name="Allen A.E."/>
            <person name="Hazlebeck D."/>
            <person name="Allen E.E."/>
        </authorList>
    </citation>
    <scope>NUCLEOTIDE SEQUENCE</scope>
    <source>
        <strain evidence="6">Hildebrandi</strain>
    </source>
</reference>
<dbReference type="EMBL" id="JAGRRH010000021">
    <property type="protein sequence ID" value="KAG7346630.1"/>
    <property type="molecule type" value="Genomic_DNA"/>
</dbReference>
<proteinExistence type="predicted"/>
<dbReference type="PROSITE" id="PS51266">
    <property type="entry name" value="ZF_CHY"/>
    <property type="match status" value="1"/>
</dbReference>
<gene>
    <name evidence="6" type="ORF">IV203_005699</name>
</gene>
<dbReference type="SMART" id="SM00184">
    <property type="entry name" value="RING"/>
    <property type="match status" value="1"/>
</dbReference>
<evidence type="ECO:0000259" key="3">
    <source>
        <dbReference type="PROSITE" id="PS50089"/>
    </source>
</evidence>
<keyword evidence="1" id="KW-0862">Zinc</keyword>
<dbReference type="OrthoDB" id="411372at2759"/>
<dbReference type="Proteomes" id="UP000693970">
    <property type="component" value="Unassembled WGS sequence"/>
</dbReference>
<evidence type="ECO:0000313" key="6">
    <source>
        <dbReference type="EMBL" id="KAG7346630.1"/>
    </source>
</evidence>
<dbReference type="GO" id="GO:0016567">
    <property type="term" value="P:protein ubiquitination"/>
    <property type="evidence" value="ECO:0007669"/>
    <property type="project" value="TreeGrafter"/>
</dbReference>
<feature type="compositionally biased region" description="Low complexity" evidence="2">
    <location>
        <begin position="121"/>
        <end position="133"/>
    </location>
</feature>
<keyword evidence="7" id="KW-1185">Reference proteome</keyword>
<accession>A0A9K3PGR2</accession>
<dbReference type="GO" id="GO:0006511">
    <property type="term" value="P:ubiquitin-dependent protein catabolic process"/>
    <property type="evidence" value="ECO:0007669"/>
    <property type="project" value="TreeGrafter"/>
</dbReference>
<comment type="caution">
    <text evidence="6">The sequence shown here is derived from an EMBL/GenBank/DDBJ whole genome shotgun (WGS) entry which is preliminary data.</text>
</comment>
<dbReference type="PANTHER" id="PTHR21319">
    <property type="entry name" value="RING FINGER AND CHY ZINC FINGER DOMAIN-CONTAINING PROTEIN 1"/>
    <property type="match status" value="1"/>
</dbReference>
<dbReference type="GO" id="GO:0008270">
    <property type="term" value="F:zinc ion binding"/>
    <property type="evidence" value="ECO:0007669"/>
    <property type="project" value="UniProtKB-KW"/>
</dbReference>
<dbReference type="PROSITE" id="PS51270">
    <property type="entry name" value="ZF_CTCHY"/>
    <property type="match status" value="1"/>
</dbReference>
<keyword evidence="1" id="KW-0863">Zinc-finger</keyword>
<feature type="compositionally biased region" description="Basic and acidic residues" evidence="2">
    <location>
        <begin position="29"/>
        <end position="41"/>
    </location>
</feature>
<dbReference type="PANTHER" id="PTHR21319:SF53">
    <property type="entry name" value="RING FINGER AND CHY ZINC FINGER DOMAIN-CONTAINING PROTEIN 1"/>
    <property type="match status" value="1"/>
</dbReference>
<evidence type="ECO:0000259" key="4">
    <source>
        <dbReference type="PROSITE" id="PS51266"/>
    </source>
</evidence>
<feature type="domain" description="CHY-type" evidence="4">
    <location>
        <begin position="172"/>
        <end position="276"/>
    </location>
</feature>
<evidence type="ECO:0000256" key="2">
    <source>
        <dbReference type="SAM" id="MobiDB-lite"/>
    </source>
</evidence>
<dbReference type="InterPro" id="IPR001841">
    <property type="entry name" value="Znf_RING"/>
</dbReference>
<dbReference type="PROSITE" id="PS50089">
    <property type="entry name" value="ZF_RING_2"/>
    <property type="match status" value="1"/>
</dbReference>
<dbReference type="GO" id="GO:0061630">
    <property type="term" value="F:ubiquitin protein ligase activity"/>
    <property type="evidence" value="ECO:0007669"/>
    <property type="project" value="TreeGrafter"/>
</dbReference>
<dbReference type="GO" id="GO:0005634">
    <property type="term" value="C:nucleus"/>
    <property type="evidence" value="ECO:0007669"/>
    <property type="project" value="TreeGrafter"/>
</dbReference>
<feature type="domain" description="CTCHY-type" evidence="5">
    <location>
        <begin position="278"/>
        <end position="341"/>
    </location>
</feature>
<organism evidence="6 7">
    <name type="scientific">Nitzschia inconspicua</name>
    <dbReference type="NCBI Taxonomy" id="303405"/>
    <lineage>
        <taxon>Eukaryota</taxon>
        <taxon>Sar</taxon>
        <taxon>Stramenopiles</taxon>
        <taxon>Ochrophyta</taxon>
        <taxon>Bacillariophyta</taxon>
        <taxon>Bacillariophyceae</taxon>
        <taxon>Bacillariophycidae</taxon>
        <taxon>Bacillariales</taxon>
        <taxon>Bacillariaceae</taxon>
        <taxon>Nitzschia</taxon>
    </lineage>
</organism>
<reference evidence="6" key="2">
    <citation type="submission" date="2021-04" db="EMBL/GenBank/DDBJ databases">
        <authorList>
            <person name="Podell S."/>
        </authorList>
    </citation>
    <scope>NUCLEOTIDE SEQUENCE</scope>
    <source>
        <strain evidence="6">Hildebrandi</strain>
    </source>
</reference>
<dbReference type="AlphaFoldDB" id="A0A9K3PGR2"/>
<feature type="region of interest" description="Disordered" evidence="2">
    <location>
        <begin position="83"/>
        <end position="147"/>
    </location>
</feature>
<evidence type="ECO:0000259" key="5">
    <source>
        <dbReference type="PROSITE" id="PS51270"/>
    </source>
</evidence>
<protein>
    <submittedName>
        <fullName evidence="6">Zinc-ribbon domain containing protein</fullName>
    </submittedName>
</protein>
<dbReference type="Pfam" id="PF14599">
    <property type="entry name" value="zinc_ribbon_6"/>
    <property type="match status" value="1"/>
</dbReference>
<name>A0A9K3PGR2_9STRA</name>
<dbReference type="InterPro" id="IPR039512">
    <property type="entry name" value="RCHY1_zinc-ribbon"/>
</dbReference>
<evidence type="ECO:0000256" key="1">
    <source>
        <dbReference type="PROSITE-ProRule" id="PRU00601"/>
    </source>
</evidence>